<dbReference type="SUPFAM" id="SSF50199">
    <property type="entry name" value="Staphylococcal nuclease"/>
    <property type="match status" value="1"/>
</dbReference>
<keyword evidence="1" id="KW-0472">Membrane</keyword>
<gene>
    <name evidence="3" type="ORF">QOZ94_000631</name>
</gene>
<dbReference type="Proteomes" id="UP001241747">
    <property type="component" value="Unassembled WGS sequence"/>
</dbReference>
<accession>A0ABU0L9Q7</accession>
<keyword evidence="3" id="KW-0378">Hydrolase</keyword>
<dbReference type="PANTHER" id="PTHR12302">
    <property type="entry name" value="EBNA2 BINDING PROTEIN P100"/>
    <property type="match status" value="1"/>
</dbReference>
<organism evidence="3 4">
    <name type="scientific">Xanthobacter agilis</name>
    <dbReference type="NCBI Taxonomy" id="47492"/>
    <lineage>
        <taxon>Bacteria</taxon>
        <taxon>Pseudomonadati</taxon>
        <taxon>Pseudomonadota</taxon>
        <taxon>Alphaproteobacteria</taxon>
        <taxon>Hyphomicrobiales</taxon>
        <taxon>Xanthobacteraceae</taxon>
        <taxon>Xanthobacter</taxon>
    </lineage>
</organism>
<sequence length="161" mass="17526">MRIFDVIVAFALVLAIGFVAEWMLRKDVVAGPATVIDGDTLRLDGQRIRLTGMDAPELAQTCMRDGQSWPCGATARFALVELVQRGDVFCAGSGADAYGRMLARCTVDGVDIAEELVRQGLALADGRYGTAEAEARAARRGLWAGRFERPRDYRAAHPRPD</sequence>
<keyword evidence="1" id="KW-0812">Transmembrane</keyword>
<evidence type="ECO:0000256" key="1">
    <source>
        <dbReference type="SAM" id="Phobius"/>
    </source>
</evidence>
<dbReference type="Pfam" id="PF00565">
    <property type="entry name" value="SNase"/>
    <property type="match status" value="1"/>
</dbReference>
<evidence type="ECO:0000259" key="2">
    <source>
        <dbReference type="PROSITE" id="PS50830"/>
    </source>
</evidence>
<dbReference type="GO" id="GO:0004519">
    <property type="term" value="F:endonuclease activity"/>
    <property type="evidence" value="ECO:0007669"/>
    <property type="project" value="UniProtKB-KW"/>
</dbReference>
<protein>
    <submittedName>
        <fullName evidence="3">Endonuclease YncB(Thermonuclease family)</fullName>
    </submittedName>
</protein>
<name>A0ABU0L9Q7_XANAG</name>
<evidence type="ECO:0000313" key="4">
    <source>
        <dbReference type="Proteomes" id="UP001241747"/>
    </source>
</evidence>
<dbReference type="InterPro" id="IPR035437">
    <property type="entry name" value="SNase_OB-fold_sf"/>
</dbReference>
<comment type="caution">
    <text evidence="3">The sequence shown here is derived from an EMBL/GenBank/DDBJ whole genome shotgun (WGS) entry which is preliminary data.</text>
</comment>
<dbReference type="Gene3D" id="2.40.50.90">
    <property type="match status" value="1"/>
</dbReference>
<dbReference type="SMART" id="SM00318">
    <property type="entry name" value="SNc"/>
    <property type="match status" value="1"/>
</dbReference>
<dbReference type="PROSITE" id="PS50830">
    <property type="entry name" value="TNASE_3"/>
    <property type="match status" value="1"/>
</dbReference>
<keyword evidence="1" id="KW-1133">Transmembrane helix</keyword>
<proteinExistence type="predicted"/>
<feature type="domain" description="TNase-like" evidence="2">
    <location>
        <begin position="26"/>
        <end position="145"/>
    </location>
</feature>
<reference evidence="3 4" key="1">
    <citation type="submission" date="2023-07" db="EMBL/GenBank/DDBJ databases">
        <title>Genomic Encyclopedia of Type Strains, Phase IV (KMG-IV): sequencing the most valuable type-strain genomes for metagenomic binning, comparative biology and taxonomic classification.</title>
        <authorList>
            <person name="Goeker M."/>
        </authorList>
    </citation>
    <scope>NUCLEOTIDE SEQUENCE [LARGE SCALE GENOMIC DNA]</scope>
    <source>
        <strain evidence="3 4">DSM 3770</strain>
    </source>
</reference>
<keyword evidence="3" id="KW-0255">Endonuclease</keyword>
<dbReference type="PANTHER" id="PTHR12302:SF26">
    <property type="entry name" value="BLR1266 PROTEIN"/>
    <property type="match status" value="1"/>
</dbReference>
<keyword evidence="3" id="KW-0540">Nuclease</keyword>
<dbReference type="RefSeq" id="WP_237344827.1">
    <property type="nucleotide sequence ID" value="NZ_JABWGX010000006.1"/>
</dbReference>
<dbReference type="EMBL" id="JAUSVY010000001">
    <property type="protein sequence ID" value="MDQ0503861.1"/>
    <property type="molecule type" value="Genomic_DNA"/>
</dbReference>
<keyword evidence="4" id="KW-1185">Reference proteome</keyword>
<dbReference type="InterPro" id="IPR016071">
    <property type="entry name" value="Staphylococal_nuclease_OB-fold"/>
</dbReference>
<evidence type="ECO:0000313" key="3">
    <source>
        <dbReference type="EMBL" id="MDQ0503861.1"/>
    </source>
</evidence>
<feature type="transmembrane region" description="Helical" evidence="1">
    <location>
        <begin position="6"/>
        <end position="24"/>
    </location>
</feature>